<dbReference type="EMBL" id="WIXE01009836">
    <property type="protein sequence ID" value="KAK5978082.1"/>
    <property type="molecule type" value="Genomic_DNA"/>
</dbReference>
<dbReference type="Proteomes" id="UP001331761">
    <property type="component" value="Unassembled WGS sequence"/>
</dbReference>
<organism evidence="8 9">
    <name type="scientific">Trichostrongylus colubriformis</name>
    <name type="common">Black scour worm</name>
    <dbReference type="NCBI Taxonomy" id="6319"/>
    <lineage>
        <taxon>Eukaryota</taxon>
        <taxon>Metazoa</taxon>
        <taxon>Ecdysozoa</taxon>
        <taxon>Nematoda</taxon>
        <taxon>Chromadorea</taxon>
        <taxon>Rhabditida</taxon>
        <taxon>Rhabditina</taxon>
        <taxon>Rhabditomorpha</taxon>
        <taxon>Strongyloidea</taxon>
        <taxon>Trichostrongylidae</taxon>
        <taxon>Trichostrongylus</taxon>
    </lineage>
</organism>
<keyword evidence="9" id="KW-1185">Reference proteome</keyword>
<dbReference type="PANTHER" id="PTHR11958:SF63">
    <property type="entry name" value="AMINO ACID TRANSPORTER"/>
    <property type="match status" value="1"/>
</dbReference>
<sequence length="101" mass="10860">MTFEGVGRLSWIRRNLFLVCTLSSVVVGTVGGSLLRLLSLNDDVIVMIGLPGELFMNMLRAMILPLIVASLVSGVSMLDGRSAGKLATRSFIYYTAATLHA</sequence>
<comment type="similarity">
    <text evidence="2 7">Belongs to the dicarboxylate/amino acid:cation symporter (DAACS) (TC 2.A.23) family.</text>
</comment>
<reference evidence="8 9" key="1">
    <citation type="submission" date="2019-10" db="EMBL/GenBank/DDBJ databases">
        <title>Assembly and Annotation for the nematode Trichostrongylus colubriformis.</title>
        <authorList>
            <person name="Martin J."/>
        </authorList>
    </citation>
    <scope>NUCLEOTIDE SEQUENCE [LARGE SCALE GENOMIC DNA]</scope>
    <source>
        <strain evidence="8">G859</strain>
        <tissue evidence="8">Whole worm</tissue>
    </source>
</reference>
<feature type="transmembrane region" description="Helical" evidence="7">
    <location>
        <begin position="58"/>
        <end position="78"/>
    </location>
</feature>
<dbReference type="SUPFAM" id="SSF118215">
    <property type="entry name" value="Proton glutamate symport protein"/>
    <property type="match status" value="1"/>
</dbReference>
<dbReference type="AlphaFoldDB" id="A0AAN8FG21"/>
<dbReference type="InterPro" id="IPR050746">
    <property type="entry name" value="DAACS"/>
</dbReference>
<dbReference type="InterPro" id="IPR001991">
    <property type="entry name" value="Na-dicarboxylate_symporter"/>
</dbReference>
<gene>
    <name evidence="8" type="ORF">GCK32_012940</name>
</gene>
<evidence type="ECO:0000256" key="1">
    <source>
        <dbReference type="ARBA" id="ARBA00004141"/>
    </source>
</evidence>
<dbReference type="GO" id="GO:0015175">
    <property type="term" value="F:neutral L-amino acid transmembrane transporter activity"/>
    <property type="evidence" value="ECO:0007669"/>
    <property type="project" value="TreeGrafter"/>
</dbReference>
<keyword evidence="5 7" id="KW-1133">Transmembrane helix</keyword>
<evidence type="ECO:0000256" key="6">
    <source>
        <dbReference type="ARBA" id="ARBA00023136"/>
    </source>
</evidence>
<dbReference type="GO" id="GO:0005313">
    <property type="term" value="F:L-glutamate transmembrane transporter activity"/>
    <property type="evidence" value="ECO:0007669"/>
    <property type="project" value="TreeGrafter"/>
</dbReference>
<comment type="subcellular location">
    <subcellularLocation>
        <location evidence="1 7">Membrane</location>
        <topology evidence="1 7">Multi-pass membrane protein</topology>
    </subcellularLocation>
</comment>
<keyword evidence="4 7" id="KW-0812">Transmembrane</keyword>
<dbReference type="Pfam" id="PF00375">
    <property type="entry name" value="SDF"/>
    <property type="match status" value="1"/>
</dbReference>
<evidence type="ECO:0000256" key="5">
    <source>
        <dbReference type="ARBA" id="ARBA00022989"/>
    </source>
</evidence>
<keyword evidence="3 7" id="KW-0813">Transport</keyword>
<evidence type="ECO:0000313" key="9">
    <source>
        <dbReference type="Proteomes" id="UP001331761"/>
    </source>
</evidence>
<dbReference type="PANTHER" id="PTHR11958">
    <property type="entry name" value="SODIUM/DICARBOXYLATE SYMPORTER-RELATED"/>
    <property type="match status" value="1"/>
</dbReference>
<accession>A0AAN8FG21</accession>
<evidence type="ECO:0000256" key="4">
    <source>
        <dbReference type="ARBA" id="ARBA00022692"/>
    </source>
</evidence>
<dbReference type="GO" id="GO:0015501">
    <property type="term" value="F:glutamate:sodium symporter activity"/>
    <property type="evidence" value="ECO:0007669"/>
    <property type="project" value="TreeGrafter"/>
</dbReference>
<feature type="transmembrane region" description="Helical" evidence="7">
    <location>
        <begin position="16"/>
        <end position="38"/>
    </location>
</feature>
<name>A0AAN8FG21_TRICO</name>
<dbReference type="InterPro" id="IPR036458">
    <property type="entry name" value="Na:dicarbo_symporter_sf"/>
</dbReference>
<evidence type="ECO:0000256" key="3">
    <source>
        <dbReference type="ARBA" id="ARBA00022448"/>
    </source>
</evidence>
<comment type="caution">
    <text evidence="7">Lacks conserved residue(s) required for the propagation of feature annotation.</text>
</comment>
<comment type="caution">
    <text evidence="8">The sequence shown here is derived from an EMBL/GenBank/DDBJ whole genome shotgun (WGS) entry which is preliminary data.</text>
</comment>
<evidence type="ECO:0000256" key="2">
    <source>
        <dbReference type="ARBA" id="ARBA00006148"/>
    </source>
</evidence>
<dbReference type="Gene3D" id="1.10.3860.10">
    <property type="entry name" value="Sodium:dicarboxylate symporter"/>
    <property type="match status" value="1"/>
</dbReference>
<keyword evidence="7" id="KW-0769">Symport</keyword>
<proteinExistence type="inferred from homology"/>
<protein>
    <recommendedName>
        <fullName evidence="7">Amino acid transporter</fullName>
    </recommendedName>
</protein>
<dbReference type="PRINTS" id="PR00173">
    <property type="entry name" value="EDTRNSPORT"/>
</dbReference>
<feature type="non-terminal residue" evidence="8">
    <location>
        <position position="101"/>
    </location>
</feature>
<keyword evidence="6 7" id="KW-0472">Membrane</keyword>
<evidence type="ECO:0000313" key="8">
    <source>
        <dbReference type="EMBL" id="KAK5978082.1"/>
    </source>
</evidence>
<evidence type="ECO:0000256" key="7">
    <source>
        <dbReference type="RuleBase" id="RU361216"/>
    </source>
</evidence>
<dbReference type="GO" id="GO:0005886">
    <property type="term" value="C:plasma membrane"/>
    <property type="evidence" value="ECO:0007669"/>
    <property type="project" value="TreeGrafter"/>
</dbReference>